<dbReference type="PANTHER" id="PTHR40690">
    <property type="entry name" value="GLL3100 PROTEIN"/>
    <property type="match status" value="1"/>
</dbReference>
<comment type="caution">
    <text evidence="3">The sequence shown here is derived from an EMBL/GenBank/DDBJ whole genome shotgun (WGS) entry which is preliminary data.</text>
</comment>
<proteinExistence type="predicted"/>
<evidence type="ECO:0000259" key="2">
    <source>
        <dbReference type="Pfam" id="PF17396"/>
    </source>
</evidence>
<dbReference type="InterPro" id="IPR035402">
    <property type="entry name" value="DgcN-like_N"/>
</dbReference>
<accession>A0ABS8UFW3</accession>
<sequence>MSTAAAVPHAPEALPQPYLLFLGDTVEPGYAKTAYGLRDWAPERCLGEFACPGATVSTGLPRLTPAQARAGGARAMVIGVANPGGRIPPAWVPALLDALQAGLDLVGGMHARLSGIDVLRNAAIAHGRRLIDVREPPSDLPVASGRKRTGKRLLTVGTDCALGKKYTALSLARAFRERGLDATFRASGQTGILIAGAGVPMDAVIADFAAGAAEFLSPDADPAHWDVVEGQGSLSHPAYASVSLSLLHGSQPDVIVVCHAVGRERMLGHAHYLVPSIEETIDLALRLGALTNPAIRCAGVSLNTAALDDADAQNAIASTAARLGLPVADPVRGGAAFDRLVDACLA</sequence>
<protein>
    <submittedName>
        <fullName evidence="3">DUF1611 domain-containing protein</fullName>
    </submittedName>
</protein>
<gene>
    <name evidence="3" type="ORF">LTT95_11870</name>
</gene>
<dbReference type="PIRSF" id="PIRSF026760">
    <property type="entry name" value="UCP026760"/>
    <property type="match status" value="1"/>
</dbReference>
<dbReference type="Gene3D" id="3.40.50.300">
    <property type="entry name" value="P-loop containing nucleotide triphosphate hydrolases"/>
    <property type="match status" value="1"/>
</dbReference>
<evidence type="ECO:0000259" key="1">
    <source>
        <dbReference type="Pfam" id="PF07755"/>
    </source>
</evidence>
<dbReference type="Proteomes" id="UP001430360">
    <property type="component" value="Unassembled WGS sequence"/>
</dbReference>
<dbReference type="InterPro" id="IPR027417">
    <property type="entry name" value="P-loop_NTPase"/>
</dbReference>
<reference evidence="3" key="1">
    <citation type="submission" date="2021-12" db="EMBL/GenBank/DDBJ databases">
        <authorList>
            <person name="Ulrich A."/>
        </authorList>
    </citation>
    <scope>NUCLEOTIDE SEQUENCE</scope>
    <source>
        <strain evidence="3">A1P009</strain>
    </source>
</reference>
<evidence type="ECO:0000313" key="3">
    <source>
        <dbReference type="EMBL" id="MCD9097636.1"/>
    </source>
</evidence>
<evidence type="ECO:0000313" key="4">
    <source>
        <dbReference type="Proteomes" id="UP001430360"/>
    </source>
</evidence>
<feature type="domain" description="D-glutamate N-acetyltransferase-like N-terminal" evidence="2">
    <location>
        <begin position="58"/>
        <end position="136"/>
    </location>
</feature>
<keyword evidence="4" id="KW-1185">Reference proteome</keyword>
<dbReference type="PANTHER" id="PTHR40690:SF1">
    <property type="entry name" value="DUF1611 DOMAIN-CONTAINING PROTEIN"/>
    <property type="match status" value="1"/>
</dbReference>
<dbReference type="Pfam" id="PF17396">
    <property type="entry name" value="DUF1611_N"/>
    <property type="match status" value="1"/>
</dbReference>
<dbReference type="Pfam" id="PF07755">
    <property type="entry name" value="DUF1611"/>
    <property type="match status" value="1"/>
</dbReference>
<dbReference type="Gene3D" id="3.40.50.720">
    <property type="entry name" value="NAD(P)-binding Rossmann-like Domain"/>
    <property type="match status" value="1"/>
</dbReference>
<organism evidence="3 4">
    <name type="scientific">Luteimonas fraxinea</name>
    <dbReference type="NCBI Taxonomy" id="2901869"/>
    <lineage>
        <taxon>Bacteria</taxon>
        <taxon>Pseudomonadati</taxon>
        <taxon>Pseudomonadota</taxon>
        <taxon>Gammaproteobacteria</taxon>
        <taxon>Lysobacterales</taxon>
        <taxon>Lysobacteraceae</taxon>
        <taxon>Luteimonas</taxon>
    </lineage>
</organism>
<dbReference type="EMBL" id="JAJQKU010000003">
    <property type="protein sequence ID" value="MCD9097636.1"/>
    <property type="molecule type" value="Genomic_DNA"/>
</dbReference>
<reference evidence="3" key="2">
    <citation type="journal article" date="2022" name="Syst. Appl. Microbiol.">
        <title>Physiological and genomic characterisation of Luteimonas fraxinea sp. nov., a bacterial species associated with trees tolerant to ash dieback.</title>
        <authorList>
            <person name="Ulrich K."/>
            <person name="Becker R."/>
            <person name="Behrendt U."/>
            <person name="Kube M."/>
            <person name="Schneck V."/>
            <person name="Ulrich A."/>
        </authorList>
    </citation>
    <scope>NUCLEOTIDE SEQUENCE</scope>
    <source>
        <strain evidence="3">A1P009</strain>
    </source>
</reference>
<dbReference type="InterPro" id="IPR035086">
    <property type="entry name" value="DgcN-like_C"/>
</dbReference>
<dbReference type="SUPFAM" id="SSF52540">
    <property type="entry name" value="P-loop containing nucleoside triphosphate hydrolases"/>
    <property type="match status" value="1"/>
</dbReference>
<name>A0ABS8UFW3_9GAMM</name>
<dbReference type="InterPro" id="IPR011669">
    <property type="entry name" value="DgcN-like"/>
</dbReference>
<feature type="domain" description="D-glutamate N-acetyltransferase-like C-terminal" evidence="1">
    <location>
        <begin position="142"/>
        <end position="335"/>
    </location>
</feature>
<dbReference type="RefSeq" id="WP_232136705.1">
    <property type="nucleotide sequence ID" value="NZ_CP089507.1"/>
</dbReference>